<dbReference type="PANTHER" id="PTHR15598">
    <property type="entry name" value="ENHANCER OF MRNA-DECAPPING PROTEIN 4"/>
    <property type="match status" value="1"/>
</dbReference>
<proteinExistence type="inferred from homology"/>
<dbReference type="Pfam" id="PF21289">
    <property type="entry name" value="EDC4_C"/>
    <property type="match status" value="1"/>
</dbReference>
<feature type="repeat" description="WD" evidence="8">
    <location>
        <begin position="293"/>
        <end position="326"/>
    </location>
</feature>
<keyword evidence="4" id="KW-0963">Cytoplasm</keyword>
<evidence type="ECO:0000256" key="4">
    <source>
        <dbReference type="ARBA" id="ARBA00022490"/>
    </source>
</evidence>
<organism evidence="12 13">
    <name type="scientific">Pelodiscus sinensis</name>
    <name type="common">Chinese softshell turtle</name>
    <name type="synonym">Trionyx sinensis</name>
    <dbReference type="NCBI Taxonomy" id="13735"/>
    <lineage>
        <taxon>Eukaryota</taxon>
        <taxon>Metazoa</taxon>
        <taxon>Chordata</taxon>
        <taxon>Craniata</taxon>
        <taxon>Vertebrata</taxon>
        <taxon>Euteleostomi</taxon>
        <taxon>Archelosauria</taxon>
        <taxon>Testudinata</taxon>
        <taxon>Testudines</taxon>
        <taxon>Cryptodira</taxon>
        <taxon>Trionychia</taxon>
        <taxon>Trionychidae</taxon>
        <taxon>Pelodiscus</taxon>
    </lineage>
</organism>
<comment type="similarity">
    <text evidence="2">Belongs to the WD repeat EDC4 family.</text>
</comment>
<gene>
    <name evidence="12" type="primary">EDC4</name>
</gene>
<dbReference type="InterPro" id="IPR049404">
    <property type="entry name" value="EDC4_C"/>
</dbReference>
<dbReference type="EMBL" id="AGCU01119749">
    <property type="status" value="NOT_ANNOTATED_CDS"/>
    <property type="molecule type" value="Genomic_DNA"/>
</dbReference>
<dbReference type="GO" id="GO:0031087">
    <property type="term" value="P:deadenylation-independent decapping of nuclear-transcribed mRNA"/>
    <property type="evidence" value="ECO:0007669"/>
    <property type="project" value="InterPro"/>
</dbReference>
<evidence type="ECO:0000313" key="12">
    <source>
        <dbReference type="Ensembl" id="ENSPSIP00000010196.1"/>
    </source>
</evidence>
<dbReference type="HOGENOM" id="CLU_005166_0_0_1"/>
<keyword evidence="6" id="KW-0677">Repeat</keyword>
<dbReference type="eggNOG" id="KOG1916">
    <property type="taxonomic scope" value="Eukaryota"/>
</dbReference>
<accession>K7FQ86</accession>
<feature type="domain" description="Enhancer of mRNA-decapping protein 4 C-terminal" evidence="11">
    <location>
        <begin position="1200"/>
        <end position="1253"/>
    </location>
</feature>
<dbReference type="EMBL" id="AGCU01119750">
    <property type="status" value="NOT_ANNOTATED_CDS"/>
    <property type="molecule type" value="Genomic_DNA"/>
</dbReference>
<dbReference type="EMBL" id="AGCU01119751">
    <property type="status" value="NOT_ANNOTATED_CDS"/>
    <property type="molecule type" value="Genomic_DNA"/>
</dbReference>
<dbReference type="InterPro" id="IPR036322">
    <property type="entry name" value="WD40_repeat_dom_sf"/>
</dbReference>
<dbReference type="Proteomes" id="UP000007267">
    <property type="component" value="Unassembled WGS sequence"/>
</dbReference>
<dbReference type="EMBL" id="AGCU01119748">
    <property type="status" value="NOT_ANNOTATED_CDS"/>
    <property type="molecule type" value="Genomic_DNA"/>
</dbReference>
<evidence type="ECO:0000256" key="1">
    <source>
        <dbReference type="ARBA" id="ARBA00004201"/>
    </source>
</evidence>
<dbReference type="EMBL" id="AGCU01119754">
    <property type="status" value="NOT_ANNOTATED_CDS"/>
    <property type="molecule type" value="Genomic_DNA"/>
</dbReference>
<evidence type="ECO:0000256" key="9">
    <source>
        <dbReference type="SAM" id="MobiDB-lite"/>
    </source>
</evidence>
<protein>
    <recommendedName>
        <fullName evidence="3">Enhancer of mRNA-decapping protein 4</fullName>
    </recommendedName>
</protein>
<dbReference type="EMBL" id="AGCU01119746">
    <property type="status" value="NOT_ANNOTATED_CDS"/>
    <property type="molecule type" value="Genomic_DNA"/>
</dbReference>
<feature type="region of interest" description="Disordered" evidence="9">
    <location>
        <begin position="1163"/>
        <end position="1182"/>
    </location>
</feature>
<dbReference type="GO" id="GO:0000932">
    <property type="term" value="C:P-body"/>
    <property type="evidence" value="ECO:0007669"/>
    <property type="project" value="UniProtKB-SubCell"/>
</dbReference>
<keyword evidence="5 8" id="KW-0853">WD repeat</keyword>
<dbReference type="STRING" id="13735.ENSPSIP00000010196"/>
<reference evidence="12" key="4">
    <citation type="submission" date="2025-09" db="UniProtKB">
        <authorList>
            <consortium name="Ensembl"/>
        </authorList>
    </citation>
    <scope>IDENTIFICATION</scope>
</reference>
<dbReference type="InterPro" id="IPR001680">
    <property type="entry name" value="WD40_rpt"/>
</dbReference>
<evidence type="ECO:0000259" key="11">
    <source>
        <dbReference type="Pfam" id="PF21289"/>
    </source>
</evidence>
<reference evidence="13" key="1">
    <citation type="submission" date="2011-10" db="EMBL/GenBank/DDBJ databases">
        <authorList>
            <consortium name="Soft-shell Turtle Genome Consortium"/>
        </authorList>
    </citation>
    <scope>NUCLEOTIDE SEQUENCE [LARGE SCALE GENOMIC DNA]</scope>
    <source>
        <strain evidence="13">Daiwa-1</strain>
    </source>
</reference>
<sequence length="1253" mass="133371">CSLCSSVSVQTCILPNESQLLLQRPAGSAVNESPRPPSSYNGDLNGLLVPDPTAAGDGTPLAKPVLRTVPLGALQEKQVISCLSGDDSSTCMVISAKDVEIVASSDSSITSKARGSNKVKIQPVARYDWEQKYYYGNLIAVSNSYLAYAIRGAHKRTMVLVLSISTAERTLLKGFTGGVADLAFAHLNSNQLACLDEAGSLFVWHLAMDNGKIQEEILVNIKRPESTPLNNFRRIIWCPFIPDENEESGEEASQTLALLHEDRAEVWDLDIIRANNSSWPVEVTNVKEGFIVVKGHSTCLSEGALSPDGTVLATASHDGYVKFWQIYIEGQDEPRFSPDIFSSMSVPPSLKACLDLSAEYLILSDVQRKVLYVMELMQNQEEGRAYFSSISEFLLTHPVLSFGIQAVSRCRLRHQGAAVPARSSFAPPPAWPAHPPDMGQFAHLWGQHSRAGPTPQPCLPPSEGLSGPLSAAFADPLADLGADGLGSEKGSVHGSQPDLRRIVDLPVPVDFLALANDAKPKLMTPDAFMTPSTSLQQVAGGGAVRSAGGRRSRPADPGSSVSSLTSVTALSSASVSDPAVPRPSEDLALSPKIQLDASLTLSSSSSSLQTSPRNHAILLPGLPDKLAPKAPLPTLCPGPDCVPLKSEWRGRICCCGKEPATDPSQRHTGKQDVASTGSVPELLGALGDRRSDSSAGPGEPGVLALEPSCLFALTRPRTPGGRRVWRGKGGPGSCGKAQAPSLLETALTQENASAGSGMGQPWPAAPDITRETRNSMANSPRDDVDEKHKGAAYHRHSYHVLQHDSQDASAEQSDHDDEVASLASAAGGFGAKASAQRLPVKDWKAKVSPRASPKLKRKGKREDGDTTQSPRSCDHQGPAACQEELMSLLRSQQRELTELGQNQLELMQRLTDHLDAVQSSLMGHMERVIDSQQEQERILPGKPAPGPAFSPRPQRPAPTAAPASPLPRPGGRLRRAASPCSSRSTTPSGRGRRNVSPVRTCPALLPPAASWQGKPRQSWGRGGQGHGSPASRGRPPVHGALGTRPAERAELGFLRPCTSYLQTPSARRRTGPWEWLSTGRDLPGRALPRSQGPAPIWSRASVCLGARVPGSAGADSRRPGSARGSMQDSMLAQVQRVIKGEVSLAMKEQQAAVTSSIVQAMRSAGGGRAPGKLPARWPLPRGTQRDAQLWGGGSRAGPGALTAADLNLVLYVCETVDPQQVFGQHPCPLSQPVLLLLIQQLSSDLGTHTELKL</sequence>
<dbReference type="PANTHER" id="PTHR15598:SF5">
    <property type="entry name" value="ENHANCER OF MRNA-DECAPPING PROTEIN 4"/>
    <property type="match status" value="1"/>
</dbReference>
<dbReference type="Pfam" id="PF16529">
    <property type="entry name" value="Ge1_WD40"/>
    <property type="match status" value="1"/>
</dbReference>
<dbReference type="OMA" id="RGRICCC"/>
<evidence type="ECO:0000256" key="8">
    <source>
        <dbReference type="PROSITE-ProRule" id="PRU00221"/>
    </source>
</evidence>
<dbReference type="EMBL" id="AGCU01119753">
    <property type="status" value="NOT_ANNOTATED_CDS"/>
    <property type="molecule type" value="Genomic_DNA"/>
</dbReference>
<dbReference type="AlphaFoldDB" id="K7FQ86"/>
<dbReference type="InterPro" id="IPR032401">
    <property type="entry name" value="EDC4_WD40"/>
</dbReference>
<evidence type="ECO:0000256" key="6">
    <source>
        <dbReference type="ARBA" id="ARBA00022737"/>
    </source>
</evidence>
<dbReference type="InterPro" id="IPR044938">
    <property type="entry name" value="EDC4_C_sf"/>
</dbReference>
<keyword evidence="13" id="KW-1185">Reference proteome</keyword>
<dbReference type="PROSITE" id="PS50082">
    <property type="entry name" value="WD_REPEATS_2"/>
    <property type="match status" value="1"/>
</dbReference>
<dbReference type="EMBL" id="AGCU01119745">
    <property type="status" value="NOT_ANNOTATED_CDS"/>
    <property type="molecule type" value="Genomic_DNA"/>
</dbReference>
<dbReference type="SMART" id="SM00320">
    <property type="entry name" value="WD40"/>
    <property type="match status" value="2"/>
</dbReference>
<dbReference type="InterPro" id="IPR015943">
    <property type="entry name" value="WD40/YVTN_repeat-like_dom_sf"/>
</dbReference>
<evidence type="ECO:0000259" key="10">
    <source>
        <dbReference type="Pfam" id="PF16529"/>
    </source>
</evidence>
<feature type="region of interest" description="Disordered" evidence="9">
    <location>
        <begin position="931"/>
        <end position="1042"/>
    </location>
</feature>
<dbReference type="GeneTree" id="ENSGT00510000047791"/>
<evidence type="ECO:0000256" key="5">
    <source>
        <dbReference type="ARBA" id="ARBA00022574"/>
    </source>
</evidence>
<dbReference type="PROSITE" id="PS50294">
    <property type="entry name" value="WD_REPEATS_REGION"/>
    <property type="match status" value="1"/>
</dbReference>
<dbReference type="EMBL" id="AGCU01119747">
    <property type="status" value="NOT_ANNOTATED_CDS"/>
    <property type="molecule type" value="Genomic_DNA"/>
</dbReference>
<dbReference type="GO" id="GO:0005654">
    <property type="term" value="C:nucleoplasm"/>
    <property type="evidence" value="ECO:0007669"/>
    <property type="project" value="Ensembl"/>
</dbReference>
<evidence type="ECO:0000256" key="3">
    <source>
        <dbReference type="ARBA" id="ARBA00015762"/>
    </source>
</evidence>
<dbReference type="Gene3D" id="2.130.10.10">
    <property type="entry name" value="YVTN repeat-like/Quinoprotein amine dehydrogenase"/>
    <property type="match status" value="1"/>
</dbReference>
<feature type="domain" description="Enhancer of mRNA-decapping protein 4 WD40 repeat region" evidence="10">
    <location>
        <begin position="115"/>
        <end position="335"/>
    </location>
</feature>
<dbReference type="InterPro" id="IPR045152">
    <property type="entry name" value="EDC4-like"/>
</dbReference>
<feature type="region of interest" description="Disordered" evidence="9">
    <location>
        <begin position="525"/>
        <end position="564"/>
    </location>
</feature>
<evidence type="ECO:0000256" key="7">
    <source>
        <dbReference type="ARBA" id="ARBA00023054"/>
    </source>
</evidence>
<dbReference type="Gene3D" id="1.10.220.100">
    <property type="entry name" value="conserved c-terminal region of ge- 1"/>
    <property type="match status" value="1"/>
</dbReference>
<feature type="region of interest" description="Disordered" evidence="9">
    <location>
        <begin position="829"/>
        <end position="878"/>
    </location>
</feature>
<evidence type="ECO:0000313" key="13">
    <source>
        <dbReference type="Proteomes" id="UP000007267"/>
    </source>
</evidence>
<feature type="compositionally biased region" description="Pro residues" evidence="9">
    <location>
        <begin position="942"/>
        <end position="956"/>
    </location>
</feature>
<dbReference type="EMBL" id="AGCU01119752">
    <property type="status" value="NOT_ANNOTATED_CDS"/>
    <property type="molecule type" value="Genomic_DNA"/>
</dbReference>
<dbReference type="Ensembl" id="ENSPSIT00000010248.1">
    <property type="protein sequence ID" value="ENSPSIP00000010196.1"/>
    <property type="gene ID" value="ENSPSIG00000009211.1"/>
</dbReference>
<name>K7FQ86_PELSI</name>
<reference evidence="12" key="3">
    <citation type="submission" date="2025-08" db="UniProtKB">
        <authorList>
            <consortium name="Ensembl"/>
        </authorList>
    </citation>
    <scope>IDENTIFICATION</scope>
</reference>
<evidence type="ECO:0000256" key="2">
    <source>
        <dbReference type="ARBA" id="ARBA00009639"/>
    </source>
</evidence>
<feature type="compositionally biased region" description="Low complexity" evidence="9">
    <location>
        <begin position="976"/>
        <end position="989"/>
    </location>
</feature>
<dbReference type="SUPFAM" id="SSF50978">
    <property type="entry name" value="WD40 repeat-like"/>
    <property type="match status" value="1"/>
</dbReference>
<keyword evidence="7" id="KW-0175">Coiled coil</keyword>
<reference evidence="13" key="2">
    <citation type="journal article" date="2013" name="Nat. Genet.">
        <title>The draft genomes of soft-shell turtle and green sea turtle yield insights into the development and evolution of the turtle-specific body plan.</title>
        <authorList>
            <person name="Wang Z."/>
            <person name="Pascual-Anaya J."/>
            <person name="Zadissa A."/>
            <person name="Li W."/>
            <person name="Niimura Y."/>
            <person name="Huang Z."/>
            <person name="Li C."/>
            <person name="White S."/>
            <person name="Xiong Z."/>
            <person name="Fang D."/>
            <person name="Wang B."/>
            <person name="Ming Y."/>
            <person name="Chen Y."/>
            <person name="Zheng Y."/>
            <person name="Kuraku S."/>
            <person name="Pignatelli M."/>
            <person name="Herrero J."/>
            <person name="Beal K."/>
            <person name="Nozawa M."/>
            <person name="Li Q."/>
            <person name="Wang J."/>
            <person name="Zhang H."/>
            <person name="Yu L."/>
            <person name="Shigenobu S."/>
            <person name="Wang J."/>
            <person name="Liu J."/>
            <person name="Flicek P."/>
            <person name="Searle S."/>
            <person name="Wang J."/>
            <person name="Kuratani S."/>
            <person name="Yin Y."/>
            <person name="Aken B."/>
            <person name="Zhang G."/>
            <person name="Irie N."/>
        </authorList>
    </citation>
    <scope>NUCLEOTIDE SEQUENCE [LARGE SCALE GENOMIC DNA]</scope>
    <source>
        <strain evidence="13">Daiwa-1</strain>
    </source>
</reference>
<dbReference type="Gene3D" id="6.10.140.270">
    <property type="match status" value="1"/>
</dbReference>
<comment type="subcellular location">
    <subcellularLocation>
        <location evidence="1">Cytoplasm</location>
        <location evidence="1">P-body</location>
    </subcellularLocation>
</comment>